<evidence type="ECO:0000256" key="6">
    <source>
        <dbReference type="ARBA" id="ARBA00022723"/>
    </source>
</evidence>
<dbReference type="GO" id="GO:0046872">
    <property type="term" value="F:metal ion binding"/>
    <property type="evidence" value="ECO:0007669"/>
    <property type="project" value="UniProtKB-UniRule"/>
</dbReference>
<name>A0AA38FGS7_TAXCH</name>
<comment type="pathway">
    <text evidence="2 15">Amino-acid degradation; L-phenylalanine degradation; acetoacetate and fumarate from L-phenylalanine: step 6/6.</text>
</comment>
<evidence type="ECO:0000256" key="12">
    <source>
        <dbReference type="PIRSR" id="PIRSR605959-1"/>
    </source>
</evidence>
<feature type="domain" description="Fumarylacetoacetase-like C-terminal" evidence="16">
    <location>
        <begin position="155"/>
        <end position="397"/>
    </location>
</feature>
<dbReference type="Gene3D" id="3.90.850.10">
    <property type="entry name" value="Fumarylacetoacetase-like, C-terminal domain"/>
    <property type="match status" value="1"/>
</dbReference>
<dbReference type="EC" id="3.7.1.2" evidence="4 15"/>
<evidence type="ECO:0000313" key="19">
    <source>
        <dbReference type="Proteomes" id="UP000824469"/>
    </source>
</evidence>
<feature type="binding site" evidence="14">
    <location>
        <position position="239"/>
    </location>
    <ligand>
        <name>Ca(2+)</name>
        <dbReference type="ChEBI" id="CHEBI:29108"/>
    </ligand>
</feature>
<accession>A0AA38FGS7</accession>
<evidence type="ECO:0000256" key="14">
    <source>
        <dbReference type="PIRSR" id="PIRSR605959-3"/>
    </source>
</evidence>
<evidence type="ECO:0000256" key="8">
    <source>
        <dbReference type="ARBA" id="ARBA00022837"/>
    </source>
</evidence>
<evidence type="ECO:0000256" key="15">
    <source>
        <dbReference type="RuleBase" id="RU366008"/>
    </source>
</evidence>
<dbReference type="Pfam" id="PF09298">
    <property type="entry name" value="FAA_hydrolase_N"/>
    <property type="match status" value="1"/>
</dbReference>
<evidence type="ECO:0000313" key="18">
    <source>
        <dbReference type="EMBL" id="KAH9300746.1"/>
    </source>
</evidence>
<keyword evidence="9 14" id="KW-0460">Magnesium</keyword>
<evidence type="ECO:0000256" key="2">
    <source>
        <dbReference type="ARBA" id="ARBA00004782"/>
    </source>
</evidence>
<dbReference type="Gene3D" id="2.30.30.230">
    <property type="entry name" value="Fumarylacetoacetase, N-terminal domain"/>
    <property type="match status" value="1"/>
</dbReference>
<gene>
    <name evidence="18" type="ORF">KI387_012329</name>
</gene>
<comment type="similarity">
    <text evidence="3 15">Belongs to the FAH family.</text>
</comment>
<evidence type="ECO:0000256" key="4">
    <source>
        <dbReference type="ARBA" id="ARBA00012094"/>
    </source>
</evidence>
<evidence type="ECO:0000256" key="7">
    <source>
        <dbReference type="ARBA" id="ARBA00022801"/>
    </source>
</evidence>
<comment type="cofactor">
    <cofactor evidence="15">
        <name>Mg(2+)</name>
        <dbReference type="ChEBI" id="CHEBI:18420"/>
    </cofactor>
    <cofactor evidence="15">
        <name>Ca(2+)</name>
        <dbReference type="ChEBI" id="CHEBI:29108"/>
    </cofactor>
</comment>
<dbReference type="FunFam" id="3.90.850.10:FF:000004">
    <property type="entry name" value="Fumarylacetoacetase"/>
    <property type="match status" value="1"/>
</dbReference>
<dbReference type="GO" id="GO:1902000">
    <property type="term" value="P:homogentisate catabolic process"/>
    <property type="evidence" value="ECO:0007669"/>
    <property type="project" value="TreeGrafter"/>
</dbReference>
<evidence type="ECO:0000256" key="5">
    <source>
        <dbReference type="ARBA" id="ARBA00014741"/>
    </source>
</evidence>
<dbReference type="InterPro" id="IPR036462">
    <property type="entry name" value="Fumarylacetoacetase_N_sf"/>
</dbReference>
<feature type="binding site" evidence="14">
    <location>
        <position position="132"/>
    </location>
    <ligand>
        <name>Ca(2+)</name>
        <dbReference type="ChEBI" id="CHEBI:29108"/>
    </ligand>
</feature>
<evidence type="ECO:0000256" key="13">
    <source>
        <dbReference type="PIRSR" id="PIRSR605959-2"/>
    </source>
</evidence>
<keyword evidence="7 15" id="KW-0378">Hydrolase</keyword>
<dbReference type="GO" id="GO:0006572">
    <property type="term" value="P:L-tyrosine catabolic process"/>
    <property type="evidence" value="ECO:0007669"/>
    <property type="project" value="UniProtKB-UniRule"/>
</dbReference>
<dbReference type="Proteomes" id="UP000824469">
    <property type="component" value="Unassembled WGS sequence"/>
</dbReference>
<dbReference type="PANTHER" id="PTHR43069">
    <property type="entry name" value="FUMARYLACETOACETASE"/>
    <property type="match status" value="1"/>
</dbReference>
<keyword evidence="11 15" id="KW-0585">Phenylalanine catabolism</keyword>
<evidence type="ECO:0000259" key="17">
    <source>
        <dbReference type="Pfam" id="PF09298"/>
    </source>
</evidence>
<dbReference type="OMA" id="YSNINHA"/>
<reference evidence="18 19" key="1">
    <citation type="journal article" date="2021" name="Nat. Plants">
        <title>The Taxus genome provides insights into paclitaxel biosynthesis.</title>
        <authorList>
            <person name="Xiong X."/>
            <person name="Gou J."/>
            <person name="Liao Q."/>
            <person name="Li Y."/>
            <person name="Zhou Q."/>
            <person name="Bi G."/>
            <person name="Li C."/>
            <person name="Du R."/>
            <person name="Wang X."/>
            <person name="Sun T."/>
            <person name="Guo L."/>
            <person name="Liang H."/>
            <person name="Lu P."/>
            <person name="Wu Y."/>
            <person name="Zhang Z."/>
            <person name="Ro D.K."/>
            <person name="Shang Y."/>
            <person name="Huang S."/>
            <person name="Yan J."/>
        </authorList>
    </citation>
    <scope>NUCLEOTIDE SEQUENCE [LARGE SCALE GENOMIC DNA]</scope>
    <source>
        <strain evidence="18">Ta-2019</strain>
    </source>
</reference>
<keyword evidence="10 15" id="KW-0828">Tyrosine catabolism</keyword>
<dbReference type="SUPFAM" id="SSF56529">
    <property type="entry name" value="FAH"/>
    <property type="match status" value="1"/>
</dbReference>
<dbReference type="FunFam" id="2.30.30.230:FF:000001">
    <property type="entry name" value="Fumarylacetoacetase"/>
    <property type="match status" value="1"/>
</dbReference>
<evidence type="ECO:0000256" key="10">
    <source>
        <dbReference type="ARBA" id="ARBA00022878"/>
    </source>
</evidence>
<keyword evidence="19" id="KW-1185">Reference proteome</keyword>
<feature type="binding site" evidence="14">
    <location>
        <position position="259"/>
    </location>
    <ligand>
        <name>Mg(2+)</name>
        <dbReference type="ChEBI" id="CHEBI:18420"/>
    </ligand>
</feature>
<dbReference type="EMBL" id="JAHRHJ020000009">
    <property type="protein sequence ID" value="KAH9300746.1"/>
    <property type="molecule type" value="Genomic_DNA"/>
</dbReference>
<dbReference type="GO" id="GO:0006559">
    <property type="term" value="P:L-phenylalanine catabolic process"/>
    <property type="evidence" value="ECO:0007669"/>
    <property type="project" value="UniProtKB-UniRule"/>
</dbReference>
<comment type="catalytic activity">
    <reaction evidence="1 15">
        <text>4-fumarylacetoacetate + H2O = acetoacetate + fumarate + H(+)</text>
        <dbReference type="Rhea" id="RHEA:10244"/>
        <dbReference type="ChEBI" id="CHEBI:13705"/>
        <dbReference type="ChEBI" id="CHEBI:15377"/>
        <dbReference type="ChEBI" id="CHEBI:15378"/>
        <dbReference type="ChEBI" id="CHEBI:18034"/>
        <dbReference type="ChEBI" id="CHEBI:29806"/>
        <dbReference type="EC" id="3.7.1.2"/>
    </reaction>
</comment>
<feature type="binding site" evidence="13">
    <location>
        <position position="134"/>
    </location>
    <ligand>
        <name>substrate</name>
    </ligand>
</feature>
<organism evidence="18 19">
    <name type="scientific">Taxus chinensis</name>
    <name type="common">Chinese yew</name>
    <name type="synonym">Taxus wallichiana var. chinensis</name>
    <dbReference type="NCBI Taxonomy" id="29808"/>
    <lineage>
        <taxon>Eukaryota</taxon>
        <taxon>Viridiplantae</taxon>
        <taxon>Streptophyta</taxon>
        <taxon>Embryophyta</taxon>
        <taxon>Tracheophyta</taxon>
        <taxon>Spermatophyta</taxon>
        <taxon>Pinopsida</taxon>
        <taxon>Pinidae</taxon>
        <taxon>Conifers II</taxon>
        <taxon>Cupressales</taxon>
        <taxon>Taxaceae</taxon>
        <taxon>Taxus</taxon>
    </lineage>
</organism>
<feature type="binding site" evidence="14">
    <location>
        <position position="207"/>
    </location>
    <ligand>
        <name>Ca(2+)</name>
        <dbReference type="ChEBI" id="CHEBI:29108"/>
    </ligand>
</feature>
<dbReference type="NCBIfam" id="TIGR01266">
    <property type="entry name" value="fum_ac_acetase"/>
    <property type="match status" value="1"/>
</dbReference>
<feature type="binding site" evidence="14">
    <location>
        <position position="263"/>
    </location>
    <ligand>
        <name>Mg(2+)</name>
        <dbReference type="ChEBI" id="CHEBI:18420"/>
    </ligand>
</feature>
<feature type="binding site" evidence="13">
    <location>
        <position position="356"/>
    </location>
    <ligand>
        <name>substrate</name>
    </ligand>
</feature>
<evidence type="ECO:0000259" key="16">
    <source>
        <dbReference type="Pfam" id="PF01557"/>
    </source>
</evidence>
<evidence type="ECO:0000256" key="1">
    <source>
        <dbReference type="ARBA" id="ARBA00000353"/>
    </source>
</evidence>
<dbReference type="PANTHER" id="PTHR43069:SF2">
    <property type="entry name" value="FUMARYLACETOACETASE"/>
    <property type="match status" value="1"/>
</dbReference>
<feature type="active site" description="Proton acceptor" evidence="12">
    <location>
        <position position="139"/>
    </location>
</feature>
<feature type="domain" description="Fumarylacetoacetase N-terminal" evidence="17">
    <location>
        <begin position="20"/>
        <end position="124"/>
    </location>
</feature>
<feature type="binding site" evidence="14">
    <location>
        <position position="239"/>
    </location>
    <ligand>
        <name>Mg(2+)</name>
        <dbReference type="ChEBI" id="CHEBI:18420"/>
    </ligand>
</feature>
<dbReference type="Pfam" id="PF01557">
    <property type="entry name" value="FAA_hydrolase"/>
    <property type="match status" value="1"/>
</dbReference>
<evidence type="ECO:0000256" key="11">
    <source>
        <dbReference type="ARBA" id="ARBA00023232"/>
    </source>
</evidence>
<feature type="binding site" evidence="13">
    <location>
        <position position="246"/>
    </location>
    <ligand>
        <name>substrate</name>
    </ligand>
</feature>
<evidence type="ECO:0000256" key="9">
    <source>
        <dbReference type="ARBA" id="ARBA00022842"/>
    </source>
</evidence>
<dbReference type="GO" id="GO:0004334">
    <property type="term" value="F:fumarylacetoacetase activity"/>
    <property type="evidence" value="ECO:0007669"/>
    <property type="project" value="UniProtKB-UniRule"/>
</dbReference>
<comment type="caution">
    <text evidence="18">The sequence shown here is derived from an EMBL/GenBank/DDBJ whole genome shotgun (WGS) entry which is preliminary data.</text>
</comment>
<dbReference type="InterPro" id="IPR015377">
    <property type="entry name" value="Fumarylacetoacetase_N"/>
</dbReference>
<dbReference type="InterPro" id="IPR036663">
    <property type="entry name" value="Fumarylacetoacetase_C_sf"/>
</dbReference>
<sequence>MAVNMKSFIPIDAESHFSLQNLPYGVFRPSSGEVARPGVAIGDYVLDLSAICRAGIFNGPLLKGTDCFLQASLNSFMEMGRPAWKEARATIQKLLSVDEPTLRDNAELRRKALFRMSQVQMMLPAVIGDYTDFFSSKYHTQNCIAILYGPEAPIPPNWLNLPVAYHGRASSVVISGTDIVRPRGQMHPAGKPLPGFGPSAKLDFELEIAAIVGPGNELGQAVDVDDATDHVFGLVLMNDWSARDIQAWESLPLGPFLGKSFGTTISPWIITLEALEPFSCEAHVQDPPPLPYLAGKRSRSFDIPLEVAINPAEEDKAFVVCSSNFNHLYWTIEQQIAHHTINGCNLRSGDLLGSGTISGPKPENVGCLLELTCDGKKQLKVGNNLTRTFLEDGDEVILTACCQ</sequence>
<feature type="non-terminal residue" evidence="18">
    <location>
        <position position="1"/>
    </location>
</feature>
<protein>
    <recommendedName>
        <fullName evidence="5 15">Fumarylacetoacetase</fullName>
        <ecNumber evidence="4 15">3.7.1.2</ecNumber>
    </recommendedName>
    <alternativeName>
        <fullName evidence="15">Fumarylacetoacetate hydrolase</fullName>
    </alternativeName>
</protein>
<dbReference type="SUPFAM" id="SSF63433">
    <property type="entry name" value="Fumarylacetoacetate hydrolase, FAH, N-terminal domain"/>
    <property type="match status" value="1"/>
</dbReference>
<keyword evidence="6 14" id="KW-0479">Metal-binding</keyword>
<evidence type="ECO:0000256" key="3">
    <source>
        <dbReference type="ARBA" id="ARBA00010211"/>
    </source>
</evidence>
<feature type="binding site" evidence="14">
    <location>
        <position position="205"/>
    </location>
    <ligand>
        <name>Ca(2+)</name>
        <dbReference type="ChEBI" id="CHEBI:29108"/>
    </ligand>
</feature>
<keyword evidence="8 14" id="KW-0106">Calcium</keyword>
<proteinExistence type="inferred from homology"/>
<dbReference type="InterPro" id="IPR005959">
    <property type="entry name" value="Fumarylacetoacetase"/>
</dbReference>
<dbReference type="AlphaFoldDB" id="A0AA38FGS7"/>
<dbReference type="InterPro" id="IPR011234">
    <property type="entry name" value="Fumarylacetoacetase-like_C"/>
</dbReference>